<protein>
    <recommendedName>
        <fullName evidence="3">Transposase</fullName>
    </recommendedName>
</protein>
<dbReference type="EMBL" id="JAVDTI010000005">
    <property type="protein sequence ID" value="MDR6807621.1"/>
    <property type="molecule type" value="Genomic_DNA"/>
</dbReference>
<keyword evidence="2" id="KW-1185">Reference proteome</keyword>
<comment type="caution">
    <text evidence="1">The sequence shown here is derived from an EMBL/GenBank/DDBJ whole genome shotgun (WGS) entry which is preliminary data.</text>
</comment>
<evidence type="ECO:0000313" key="1">
    <source>
        <dbReference type="EMBL" id="MDR6807621.1"/>
    </source>
</evidence>
<organism evidence="1 2">
    <name type="scientific">Dyadobacter fermentans</name>
    <dbReference type="NCBI Taxonomy" id="94254"/>
    <lineage>
        <taxon>Bacteria</taxon>
        <taxon>Pseudomonadati</taxon>
        <taxon>Bacteroidota</taxon>
        <taxon>Cytophagia</taxon>
        <taxon>Cytophagales</taxon>
        <taxon>Spirosomataceae</taxon>
        <taxon>Dyadobacter</taxon>
    </lineage>
</organism>
<sequence>MQEHKNQILCQKLYIFKSGMGVVSLVNRWVEIFQQSYDKRGVAAKASC</sequence>
<evidence type="ECO:0008006" key="3">
    <source>
        <dbReference type="Google" id="ProtNLM"/>
    </source>
</evidence>
<evidence type="ECO:0000313" key="2">
    <source>
        <dbReference type="Proteomes" id="UP001264980"/>
    </source>
</evidence>
<name>A0ABU1R2G5_9BACT</name>
<proteinExistence type="predicted"/>
<reference evidence="1 2" key="1">
    <citation type="submission" date="2023-07" db="EMBL/GenBank/DDBJ databases">
        <title>Sorghum-associated microbial communities from plants grown in Nebraska, USA.</title>
        <authorList>
            <person name="Schachtman D."/>
        </authorList>
    </citation>
    <scope>NUCLEOTIDE SEQUENCE [LARGE SCALE GENOMIC DNA]</scope>
    <source>
        <strain evidence="1 2">BE57</strain>
    </source>
</reference>
<dbReference type="Proteomes" id="UP001264980">
    <property type="component" value="Unassembled WGS sequence"/>
</dbReference>
<accession>A0ABU1R2G5</accession>
<gene>
    <name evidence="1" type="ORF">J2W84_004675</name>
</gene>